<accession>A0AAE1WJF2</accession>
<keyword evidence="2" id="KW-1185">Reference proteome</keyword>
<comment type="caution">
    <text evidence="1">The sequence shown here is derived from an EMBL/GenBank/DDBJ whole genome shotgun (WGS) entry which is preliminary data.</text>
</comment>
<reference evidence="1" key="2">
    <citation type="journal article" date="2024" name="Plant">
        <title>Genomic evolution and insights into agronomic trait innovations of Sesamum species.</title>
        <authorList>
            <person name="Miao H."/>
            <person name="Wang L."/>
            <person name="Qu L."/>
            <person name="Liu H."/>
            <person name="Sun Y."/>
            <person name="Le M."/>
            <person name="Wang Q."/>
            <person name="Wei S."/>
            <person name="Zheng Y."/>
            <person name="Lin W."/>
            <person name="Duan Y."/>
            <person name="Cao H."/>
            <person name="Xiong S."/>
            <person name="Wang X."/>
            <person name="Wei L."/>
            <person name="Li C."/>
            <person name="Ma Q."/>
            <person name="Ju M."/>
            <person name="Zhao R."/>
            <person name="Li G."/>
            <person name="Mu C."/>
            <person name="Tian Q."/>
            <person name="Mei H."/>
            <person name="Zhang T."/>
            <person name="Gao T."/>
            <person name="Zhang H."/>
        </authorList>
    </citation>
    <scope>NUCLEOTIDE SEQUENCE</scope>
    <source>
        <strain evidence="1">K16</strain>
    </source>
</reference>
<evidence type="ECO:0000313" key="2">
    <source>
        <dbReference type="Proteomes" id="UP001289374"/>
    </source>
</evidence>
<proteinExistence type="predicted"/>
<protein>
    <recommendedName>
        <fullName evidence="3">Reverse transcriptase domain-containing protein</fullName>
    </recommendedName>
</protein>
<gene>
    <name evidence="1" type="ORF">Sango_1896600</name>
</gene>
<name>A0AAE1WJF2_9LAMI</name>
<evidence type="ECO:0000313" key="1">
    <source>
        <dbReference type="EMBL" id="KAK4394258.1"/>
    </source>
</evidence>
<dbReference type="Proteomes" id="UP001289374">
    <property type="component" value="Unassembled WGS sequence"/>
</dbReference>
<reference evidence="1" key="1">
    <citation type="submission" date="2020-06" db="EMBL/GenBank/DDBJ databases">
        <authorList>
            <person name="Li T."/>
            <person name="Hu X."/>
            <person name="Zhang T."/>
            <person name="Song X."/>
            <person name="Zhang H."/>
            <person name="Dai N."/>
            <person name="Sheng W."/>
            <person name="Hou X."/>
            <person name="Wei L."/>
        </authorList>
    </citation>
    <scope>NUCLEOTIDE SEQUENCE</scope>
    <source>
        <strain evidence="1">K16</strain>
        <tissue evidence="1">Leaf</tissue>
    </source>
</reference>
<evidence type="ECO:0008006" key="3">
    <source>
        <dbReference type="Google" id="ProtNLM"/>
    </source>
</evidence>
<sequence>MTLKSYRELMAILWEKKQSSAGKWRRIVSNFRTRADSYVDHRSGTLMVVRVVGYALENFPTTCRLKNTIFKLDMEKAYDRVNWTFLYHMLSRVDFPMHWINMIKKLIENCWFSILINGEEVGFSSRCKGLGKEILYHQHFSLSQ</sequence>
<dbReference type="AlphaFoldDB" id="A0AAE1WJF2"/>
<organism evidence="1 2">
    <name type="scientific">Sesamum angolense</name>
    <dbReference type="NCBI Taxonomy" id="2727404"/>
    <lineage>
        <taxon>Eukaryota</taxon>
        <taxon>Viridiplantae</taxon>
        <taxon>Streptophyta</taxon>
        <taxon>Embryophyta</taxon>
        <taxon>Tracheophyta</taxon>
        <taxon>Spermatophyta</taxon>
        <taxon>Magnoliopsida</taxon>
        <taxon>eudicotyledons</taxon>
        <taxon>Gunneridae</taxon>
        <taxon>Pentapetalae</taxon>
        <taxon>asterids</taxon>
        <taxon>lamiids</taxon>
        <taxon>Lamiales</taxon>
        <taxon>Pedaliaceae</taxon>
        <taxon>Sesamum</taxon>
    </lineage>
</organism>
<dbReference type="EMBL" id="JACGWL010000010">
    <property type="protein sequence ID" value="KAK4394258.1"/>
    <property type="molecule type" value="Genomic_DNA"/>
</dbReference>